<evidence type="ECO:0000313" key="9">
    <source>
        <dbReference type="EMBL" id="CAH2007004.1"/>
    </source>
</evidence>
<comment type="caution">
    <text evidence="9">The sequence shown here is derived from an EMBL/GenBank/DDBJ whole genome shotgun (WGS) entry which is preliminary data.</text>
</comment>
<sequence length="334" mass="38422">MDYTTFKYILNLLSPHMATKYTNFVQQPIEPAEKLVITLRYFATGASFRSMSFAFRVGASTVSKIVRETACIMWDVLQPIHMPTPTKETFVQASSEFQELWNFPNCIGCIYGKHVRIMCPPHSGTLFFNYKKYYSIVLLAICDAKYRFLVIDVGGFGKQSDGATFNSSEFYHLLKSKKIYIPANACLPGTDVNMPFVFLADEAFPLSAHVLTPYSSENLNVEKCIFNKRHSRVRKSIECTFGILNSNWRLLSKCIETSHETADYLIKAVCILQNTIIDKEGFERHLTEVETDQPKNIQVPRRPRQRGRQSSDALHIRNTFTIYFKENPIHFPNY</sequence>
<reference evidence="9" key="1">
    <citation type="submission" date="2022-03" db="EMBL/GenBank/DDBJ databases">
        <authorList>
            <person name="Sayadi A."/>
        </authorList>
    </citation>
    <scope>NUCLEOTIDE SEQUENCE</scope>
</reference>
<comment type="similarity">
    <text evidence="3">Belongs to the HARBI1 family.</text>
</comment>
<evidence type="ECO:0000256" key="3">
    <source>
        <dbReference type="ARBA" id="ARBA00006958"/>
    </source>
</evidence>
<evidence type="ECO:0000256" key="6">
    <source>
        <dbReference type="ARBA" id="ARBA00022801"/>
    </source>
</evidence>
<evidence type="ECO:0000313" key="10">
    <source>
        <dbReference type="Proteomes" id="UP001152888"/>
    </source>
</evidence>
<dbReference type="PANTHER" id="PTHR22930">
    <property type="match status" value="1"/>
</dbReference>
<keyword evidence="5" id="KW-0479">Metal-binding</keyword>
<organism evidence="9 10">
    <name type="scientific">Acanthoscelides obtectus</name>
    <name type="common">Bean weevil</name>
    <name type="synonym">Bruchus obtectus</name>
    <dbReference type="NCBI Taxonomy" id="200917"/>
    <lineage>
        <taxon>Eukaryota</taxon>
        <taxon>Metazoa</taxon>
        <taxon>Ecdysozoa</taxon>
        <taxon>Arthropoda</taxon>
        <taxon>Hexapoda</taxon>
        <taxon>Insecta</taxon>
        <taxon>Pterygota</taxon>
        <taxon>Neoptera</taxon>
        <taxon>Endopterygota</taxon>
        <taxon>Coleoptera</taxon>
        <taxon>Polyphaga</taxon>
        <taxon>Cucujiformia</taxon>
        <taxon>Chrysomeloidea</taxon>
        <taxon>Chrysomelidae</taxon>
        <taxon>Bruchinae</taxon>
        <taxon>Bruchini</taxon>
        <taxon>Acanthoscelides</taxon>
    </lineage>
</organism>
<evidence type="ECO:0000256" key="7">
    <source>
        <dbReference type="ARBA" id="ARBA00023242"/>
    </source>
</evidence>
<comment type="subcellular location">
    <subcellularLocation>
        <location evidence="2">Nucleus</location>
    </subcellularLocation>
</comment>
<keyword evidence="7" id="KW-0539">Nucleus</keyword>
<dbReference type="OrthoDB" id="1696965at2759"/>
<dbReference type="GO" id="GO:0004518">
    <property type="term" value="F:nuclease activity"/>
    <property type="evidence" value="ECO:0007669"/>
    <property type="project" value="UniProtKB-KW"/>
</dbReference>
<name>A0A9P0Q5G4_ACAOB</name>
<evidence type="ECO:0000256" key="1">
    <source>
        <dbReference type="ARBA" id="ARBA00001968"/>
    </source>
</evidence>
<feature type="domain" description="DDE Tnp4" evidence="8">
    <location>
        <begin position="110"/>
        <end position="274"/>
    </location>
</feature>
<evidence type="ECO:0000259" key="8">
    <source>
        <dbReference type="Pfam" id="PF13359"/>
    </source>
</evidence>
<keyword evidence="4" id="KW-0540">Nuclease</keyword>
<gene>
    <name evidence="9" type="ORF">ACAOBT_LOCUS29423</name>
</gene>
<dbReference type="GO" id="GO:0016787">
    <property type="term" value="F:hydrolase activity"/>
    <property type="evidence" value="ECO:0007669"/>
    <property type="project" value="UniProtKB-KW"/>
</dbReference>
<evidence type="ECO:0000256" key="2">
    <source>
        <dbReference type="ARBA" id="ARBA00004123"/>
    </source>
</evidence>
<proteinExistence type="inferred from homology"/>
<comment type="cofactor">
    <cofactor evidence="1">
        <name>a divalent metal cation</name>
        <dbReference type="ChEBI" id="CHEBI:60240"/>
    </cofactor>
</comment>
<evidence type="ECO:0000256" key="5">
    <source>
        <dbReference type="ARBA" id="ARBA00022723"/>
    </source>
</evidence>
<dbReference type="GO" id="GO:0005634">
    <property type="term" value="C:nucleus"/>
    <property type="evidence" value="ECO:0007669"/>
    <property type="project" value="UniProtKB-SubCell"/>
</dbReference>
<dbReference type="Proteomes" id="UP001152888">
    <property type="component" value="Unassembled WGS sequence"/>
</dbReference>
<dbReference type="Pfam" id="PF13359">
    <property type="entry name" value="DDE_Tnp_4"/>
    <property type="match status" value="1"/>
</dbReference>
<keyword evidence="6" id="KW-0378">Hydrolase</keyword>
<accession>A0A9P0Q5G4</accession>
<dbReference type="InterPro" id="IPR027806">
    <property type="entry name" value="HARBI1_dom"/>
</dbReference>
<dbReference type="GO" id="GO:0046872">
    <property type="term" value="F:metal ion binding"/>
    <property type="evidence" value="ECO:0007669"/>
    <property type="project" value="UniProtKB-KW"/>
</dbReference>
<evidence type="ECO:0000256" key="4">
    <source>
        <dbReference type="ARBA" id="ARBA00022722"/>
    </source>
</evidence>
<dbReference type="AlphaFoldDB" id="A0A9P0Q5G4"/>
<dbReference type="InterPro" id="IPR045249">
    <property type="entry name" value="HARBI1-like"/>
</dbReference>
<protein>
    <recommendedName>
        <fullName evidence="8">DDE Tnp4 domain-containing protein</fullName>
    </recommendedName>
</protein>
<keyword evidence="10" id="KW-1185">Reference proteome</keyword>
<dbReference type="EMBL" id="CAKOFQ010007726">
    <property type="protein sequence ID" value="CAH2007004.1"/>
    <property type="molecule type" value="Genomic_DNA"/>
</dbReference>
<dbReference type="PANTHER" id="PTHR22930:SF269">
    <property type="entry name" value="NUCLEASE HARBI1-LIKE PROTEIN"/>
    <property type="match status" value="1"/>
</dbReference>